<feature type="non-terminal residue" evidence="2">
    <location>
        <position position="1"/>
    </location>
</feature>
<evidence type="ECO:0000259" key="1">
    <source>
        <dbReference type="PROSITE" id="PS51819"/>
    </source>
</evidence>
<dbReference type="PROSITE" id="PS51819">
    <property type="entry name" value="VOC"/>
    <property type="match status" value="1"/>
</dbReference>
<protein>
    <submittedName>
        <fullName evidence="2">Diguanylate cyclase</fullName>
    </submittedName>
</protein>
<accession>A0A0P9CNS5</accession>
<dbReference type="InterPro" id="IPR029068">
    <property type="entry name" value="Glyas_Bleomycin-R_OHBP_Dase"/>
</dbReference>
<name>A0A0P9CNS5_9CHLR</name>
<comment type="caution">
    <text evidence="2">The sequence shown here is derived from an EMBL/GenBank/DDBJ whole genome shotgun (WGS) entry which is preliminary data.</text>
</comment>
<gene>
    <name evidence="2" type="ORF">SE17_42245</name>
</gene>
<dbReference type="Proteomes" id="UP000050509">
    <property type="component" value="Unassembled WGS sequence"/>
</dbReference>
<evidence type="ECO:0000313" key="3">
    <source>
        <dbReference type="Proteomes" id="UP000050509"/>
    </source>
</evidence>
<dbReference type="Gene3D" id="3.10.180.10">
    <property type="entry name" value="2,3-Dihydroxybiphenyl 1,2-Dioxygenase, domain 1"/>
    <property type="match status" value="1"/>
</dbReference>
<proteinExistence type="predicted"/>
<dbReference type="InterPro" id="IPR052537">
    <property type="entry name" value="Extradiol_RC_dioxygenase"/>
</dbReference>
<dbReference type="SUPFAM" id="SSF54593">
    <property type="entry name" value="Glyoxalase/Bleomycin resistance protein/Dihydroxybiphenyl dioxygenase"/>
    <property type="match status" value="1"/>
</dbReference>
<dbReference type="InterPro" id="IPR037523">
    <property type="entry name" value="VOC_core"/>
</dbReference>
<dbReference type="EMBL" id="LJCR01003360">
    <property type="protein sequence ID" value="KPV47580.1"/>
    <property type="molecule type" value="Genomic_DNA"/>
</dbReference>
<dbReference type="PATRIC" id="fig|186479.3.peg.7008"/>
<feature type="domain" description="VOC" evidence="1">
    <location>
        <begin position="1"/>
        <end position="40"/>
    </location>
</feature>
<evidence type="ECO:0000313" key="2">
    <source>
        <dbReference type="EMBL" id="KPV47580.1"/>
    </source>
</evidence>
<sequence>AWRQALLAQGVGVTEIRERKYFQSIYFREPGGVLFEIAPDAPGFAVDEPVDALGTQWQLPPWLEAQRDEIARRLPPIVVPAALSD</sequence>
<dbReference type="AlphaFoldDB" id="A0A0P9CNS5"/>
<reference evidence="2 3" key="1">
    <citation type="submission" date="2015-09" db="EMBL/GenBank/DDBJ databases">
        <title>Draft genome sequence of Kouleothrix aurantiaca JCM 19913.</title>
        <authorList>
            <person name="Hemp J."/>
        </authorList>
    </citation>
    <scope>NUCLEOTIDE SEQUENCE [LARGE SCALE GENOMIC DNA]</scope>
    <source>
        <strain evidence="2 3">COM-B</strain>
    </source>
</reference>
<organism evidence="2 3">
    <name type="scientific">Kouleothrix aurantiaca</name>
    <dbReference type="NCBI Taxonomy" id="186479"/>
    <lineage>
        <taxon>Bacteria</taxon>
        <taxon>Bacillati</taxon>
        <taxon>Chloroflexota</taxon>
        <taxon>Chloroflexia</taxon>
        <taxon>Chloroflexales</taxon>
        <taxon>Roseiflexineae</taxon>
        <taxon>Roseiflexaceae</taxon>
        <taxon>Kouleothrix</taxon>
    </lineage>
</organism>
<dbReference type="PANTHER" id="PTHR36110">
    <property type="entry name" value="RING-CLEAVING DIOXYGENASE MHQE-RELATED"/>
    <property type="match status" value="1"/>
</dbReference>
<dbReference type="PANTHER" id="PTHR36110:SF2">
    <property type="entry name" value="RING-CLEAVING DIOXYGENASE MHQE-RELATED"/>
    <property type="match status" value="1"/>
</dbReference>
<keyword evidence="3" id="KW-1185">Reference proteome</keyword>